<gene>
    <name evidence="1" type="ORF">IWZ03DRAFT_301645</name>
</gene>
<name>A0ABR1L004_9PEZI</name>
<reference evidence="1 2" key="1">
    <citation type="submission" date="2024-04" db="EMBL/GenBank/DDBJ databases">
        <title>Phyllosticta paracitricarpa is synonymous to the EU quarantine fungus P. citricarpa based on phylogenomic analyses.</title>
        <authorList>
            <consortium name="Lawrence Berkeley National Laboratory"/>
            <person name="Van Ingen-Buijs V.A."/>
            <person name="Van Westerhoven A.C."/>
            <person name="Haridas S."/>
            <person name="Skiadas P."/>
            <person name="Martin F."/>
            <person name="Groenewald J.Z."/>
            <person name="Crous P.W."/>
            <person name="Seidl M.F."/>
        </authorList>
    </citation>
    <scope>NUCLEOTIDE SEQUENCE [LARGE SCALE GENOMIC DNA]</scope>
    <source>
        <strain evidence="1 2">CBS 123371</strain>
    </source>
</reference>
<comment type="caution">
    <text evidence="1">The sequence shown here is derived from an EMBL/GenBank/DDBJ whole genome shotgun (WGS) entry which is preliminary data.</text>
</comment>
<evidence type="ECO:0000313" key="2">
    <source>
        <dbReference type="Proteomes" id="UP001363622"/>
    </source>
</evidence>
<dbReference type="EMBL" id="JBBPHU010000001">
    <property type="protein sequence ID" value="KAK7524418.1"/>
    <property type="molecule type" value="Genomic_DNA"/>
</dbReference>
<evidence type="ECO:0000313" key="1">
    <source>
        <dbReference type="EMBL" id="KAK7524418.1"/>
    </source>
</evidence>
<sequence length="52" mass="5525">MCIRIVEQYAVCGCVYHVHAVDACAAVGRHPVQDKIIHVGYTCANHSGGSGK</sequence>
<accession>A0ABR1L004</accession>
<dbReference type="Proteomes" id="UP001363622">
    <property type="component" value="Unassembled WGS sequence"/>
</dbReference>
<organism evidence="1 2">
    <name type="scientific">Phyllosticta citriasiana</name>
    <dbReference type="NCBI Taxonomy" id="595635"/>
    <lineage>
        <taxon>Eukaryota</taxon>
        <taxon>Fungi</taxon>
        <taxon>Dikarya</taxon>
        <taxon>Ascomycota</taxon>
        <taxon>Pezizomycotina</taxon>
        <taxon>Dothideomycetes</taxon>
        <taxon>Dothideomycetes incertae sedis</taxon>
        <taxon>Botryosphaeriales</taxon>
        <taxon>Phyllostictaceae</taxon>
        <taxon>Phyllosticta</taxon>
    </lineage>
</organism>
<proteinExistence type="predicted"/>
<keyword evidence="2" id="KW-1185">Reference proteome</keyword>
<protein>
    <submittedName>
        <fullName evidence="1">Uncharacterized protein</fullName>
    </submittedName>
</protein>